<dbReference type="PANTHER" id="PTHR47604">
    <property type="entry name" value="ADENYLYL CYCLASE"/>
    <property type="match status" value="1"/>
</dbReference>
<dbReference type="EMBL" id="KK784883">
    <property type="protein sequence ID" value="KDO75138.1"/>
    <property type="molecule type" value="Genomic_DNA"/>
</dbReference>
<dbReference type="eggNOG" id="ENOG502QT41">
    <property type="taxonomic scope" value="Eukaryota"/>
</dbReference>
<dbReference type="PANTHER" id="PTHR47604:SF1">
    <property type="entry name" value="ADENYLYL CYCLASE"/>
    <property type="match status" value="1"/>
</dbReference>
<reference evidence="1 2" key="1">
    <citation type="submission" date="2014-04" db="EMBL/GenBank/DDBJ databases">
        <authorList>
            <consortium name="International Citrus Genome Consortium"/>
            <person name="Gmitter F."/>
            <person name="Chen C."/>
            <person name="Farmerie W."/>
            <person name="Harkins T."/>
            <person name="Desany B."/>
            <person name="Mohiuddin M."/>
            <person name="Kodira C."/>
            <person name="Borodovsky M."/>
            <person name="Lomsadze A."/>
            <person name="Burns P."/>
            <person name="Jenkins J."/>
            <person name="Prochnik S."/>
            <person name="Shu S."/>
            <person name="Chapman J."/>
            <person name="Pitluck S."/>
            <person name="Schmutz J."/>
            <person name="Rokhsar D."/>
        </authorList>
    </citation>
    <scope>NUCLEOTIDE SEQUENCE</scope>
</reference>
<keyword evidence="2" id="KW-1185">Reference proteome</keyword>
<dbReference type="Proteomes" id="UP000027120">
    <property type="component" value="Unassembled WGS sequence"/>
</dbReference>
<proteinExistence type="predicted"/>
<organism evidence="1 2">
    <name type="scientific">Citrus sinensis</name>
    <name type="common">Sweet orange</name>
    <name type="synonym">Citrus aurantium var. sinensis</name>
    <dbReference type="NCBI Taxonomy" id="2711"/>
    <lineage>
        <taxon>Eukaryota</taxon>
        <taxon>Viridiplantae</taxon>
        <taxon>Streptophyta</taxon>
        <taxon>Embryophyta</taxon>
        <taxon>Tracheophyta</taxon>
        <taxon>Spermatophyta</taxon>
        <taxon>Magnoliopsida</taxon>
        <taxon>eudicotyledons</taxon>
        <taxon>Gunneridae</taxon>
        <taxon>Pentapetalae</taxon>
        <taxon>rosids</taxon>
        <taxon>malvids</taxon>
        <taxon>Sapindales</taxon>
        <taxon>Rutaceae</taxon>
        <taxon>Aurantioideae</taxon>
        <taxon>Citrus</taxon>
    </lineage>
</organism>
<evidence type="ECO:0000313" key="2">
    <source>
        <dbReference type="Proteomes" id="UP000027120"/>
    </source>
</evidence>
<dbReference type="AlphaFoldDB" id="A0A067G6B5"/>
<dbReference type="STRING" id="2711.A0A067G6B5"/>
<dbReference type="PaxDb" id="2711-XP_006489125.1"/>
<sequence>MQVLSNSRRLSRVLKSSTLLSSNHPVFTSSSTCPRHHWQLRSTFFSPSLFSGMIQGNCSEVPRQQIYSMTRSSAWFSSQTSSDASTPTDTVKELYDKMLESVNVKRTMPPNAWLWSLIEN</sequence>
<evidence type="ECO:0000313" key="1">
    <source>
        <dbReference type="EMBL" id="KDO75138.1"/>
    </source>
</evidence>
<protein>
    <submittedName>
        <fullName evidence="1">Uncharacterized protein</fullName>
    </submittedName>
</protein>
<name>A0A067G6B5_CITSI</name>
<gene>
    <name evidence="1" type="ORF">CISIN_1g033408mg</name>
</gene>
<accession>A0A067G6B5</accession>